<dbReference type="GO" id="GO:0009791">
    <property type="term" value="P:post-embryonic development"/>
    <property type="evidence" value="ECO:0007669"/>
    <property type="project" value="UniProtKB-ARBA"/>
</dbReference>
<evidence type="ECO:0000259" key="13">
    <source>
        <dbReference type="PROSITE" id="PS50994"/>
    </source>
</evidence>
<dbReference type="SUPFAM" id="SSF53098">
    <property type="entry name" value="Ribonuclease H-like"/>
    <property type="match status" value="1"/>
</dbReference>
<keyword evidence="5 12" id="KW-0732">Signal</keyword>
<dbReference type="SMART" id="SM00369">
    <property type="entry name" value="LRR_TYP"/>
    <property type="match status" value="8"/>
</dbReference>
<evidence type="ECO:0000256" key="12">
    <source>
        <dbReference type="SAM" id="SignalP"/>
    </source>
</evidence>
<keyword evidence="9" id="KW-0675">Receptor</keyword>
<feature type="region of interest" description="Disordered" evidence="11">
    <location>
        <begin position="854"/>
        <end position="873"/>
    </location>
</feature>
<dbReference type="InterPro" id="IPR012337">
    <property type="entry name" value="RNaseH-like_sf"/>
</dbReference>
<dbReference type="InterPro" id="IPR001611">
    <property type="entry name" value="Leu-rich_rpt"/>
</dbReference>
<dbReference type="InterPro" id="IPR003591">
    <property type="entry name" value="Leu-rich_rpt_typical-subtyp"/>
</dbReference>
<keyword evidence="4" id="KW-0812">Transmembrane</keyword>
<comment type="caution">
    <text evidence="14">The sequence shown here is derived from an EMBL/GenBank/DDBJ whole genome shotgun (WGS) entry which is preliminary data.</text>
</comment>
<proteinExistence type="predicted"/>
<dbReference type="GO" id="GO:0003676">
    <property type="term" value="F:nucleic acid binding"/>
    <property type="evidence" value="ECO:0007669"/>
    <property type="project" value="InterPro"/>
</dbReference>
<dbReference type="PROSITE" id="PS50994">
    <property type="entry name" value="INTEGRASE"/>
    <property type="match status" value="1"/>
</dbReference>
<feature type="signal peptide" evidence="12">
    <location>
        <begin position="1"/>
        <end position="27"/>
    </location>
</feature>
<dbReference type="PANTHER" id="PTHR27000">
    <property type="entry name" value="LEUCINE-RICH REPEAT RECEPTOR-LIKE PROTEIN KINASE FAMILY PROTEIN-RELATED"/>
    <property type="match status" value="1"/>
</dbReference>
<name>A0A2G9GF56_9LAMI</name>
<dbReference type="SUPFAM" id="SSF52058">
    <property type="entry name" value="L domain-like"/>
    <property type="match status" value="1"/>
</dbReference>
<dbReference type="Gene3D" id="3.80.10.10">
    <property type="entry name" value="Ribonuclease Inhibitor"/>
    <property type="match status" value="4"/>
</dbReference>
<dbReference type="EMBL" id="NKXS01005372">
    <property type="protein sequence ID" value="PIN03852.1"/>
    <property type="molecule type" value="Genomic_DNA"/>
</dbReference>
<keyword evidence="6" id="KW-0677">Repeat</keyword>
<evidence type="ECO:0000256" key="11">
    <source>
        <dbReference type="SAM" id="MobiDB-lite"/>
    </source>
</evidence>
<dbReference type="GO" id="GO:0051707">
    <property type="term" value="P:response to other organism"/>
    <property type="evidence" value="ECO:0007669"/>
    <property type="project" value="UniProtKB-ARBA"/>
</dbReference>
<evidence type="ECO:0000256" key="7">
    <source>
        <dbReference type="ARBA" id="ARBA00022989"/>
    </source>
</evidence>
<dbReference type="GO" id="GO:0005886">
    <property type="term" value="C:plasma membrane"/>
    <property type="evidence" value="ECO:0007669"/>
    <property type="project" value="UniProtKB-SubCell"/>
</dbReference>
<dbReference type="SUPFAM" id="SSF52047">
    <property type="entry name" value="RNI-like"/>
    <property type="match status" value="1"/>
</dbReference>
<accession>A0A2G9GF56</accession>
<dbReference type="Pfam" id="PF00560">
    <property type="entry name" value="LRR_1"/>
    <property type="match status" value="4"/>
</dbReference>
<dbReference type="InterPro" id="IPR032675">
    <property type="entry name" value="LRR_dom_sf"/>
</dbReference>
<evidence type="ECO:0000256" key="5">
    <source>
        <dbReference type="ARBA" id="ARBA00022729"/>
    </source>
</evidence>
<evidence type="ECO:0000256" key="9">
    <source>
        <dbReference type="ARBA" id="ARBA00023170"/>
    </source>
</evidence>
<dbReference type="FunFam" id="3.80.10.10:FF:000400">
    <property type="entry name" value="Nuclear pore complex protein NUP107"/>
    <property type="match status" value="1"/>
</dbReference>
<dbReference type="InterPro" id="IPR055414">
    <property type="entry name" value="LRR_R13L4/SHOC2-like"/>
</dbReference>
<reference evidence="15" key="1">
    <citation type="journal article" date="2018" name="Gigascience">
        <title>Genome assembly of the Pink Ipe (Handroanthus impetiginosus, Bignoniaceae), a highly valued, ecologically keystone Neotropical timber forest tree.</title>
        <authorList>
            <person name="Silva-Junior O.B."/>
            <person name="Grattapaglia D."/>
            <person name="Novaes E."/>
            <person name="Collevatti R.G."/>
        </authorList>
    </citation>
    <scope>NUCLEOTIDE SEQUENCE [LARGE SCALE GENOMIC DNA]</scope>
    <source>
        <strain evidence="15">cv. UFG-1</strain>
    </source>
</reference>
<dbReference type="GO" id="GO:0006952">
    <property type="term" value="P:defense response"/>
    <property type="evidence" value="ECO:0007669"/>
    <property type="project" value="UniProtKB-ARBA"/>
</dbReference>
<sequence>MTVPQRAFLFFIHVFLLTLFPFKTASSARIEAEALLRWKNSLPPSPSLNSWSLINLRNLCRWTGIRCNTIGSISQIDLSDANLSGTIENLDFNSFPNLASLYLNGNRFNGSIPSSIGSLSRLVFLDLSNNSLEGSIPPEIGNLTEIQYISLYKNSLAGEIPYQISNFRKVEYLNFGSNYLETPDWSRIPSFPFLKHLSLFSNKLQLGFPRFISGCLNLTFLDLSWNHLTGPVPESLFNNLVKLEYLNLTANSFEGPLSANLTKLSKLKDLQLASNFFTGYILDSISLISDLQLLVLYNNSFQGNIPASLGQLRSLERLDLWINSFNSTIPPEIGQCTNLSFLSLAWNSITGSLPLSLSNLTNLYWLELSDSSLSGEISPHFLSNWTKLTTLLIQNNLLTGELPSEIGRLRNLRYLYLHNNSFFGEIPLMIGNLTNLTALQLHSNKLSGTIPPSICNLSSLEYLSLSNNNFEGSIPECLGNFSNALTEGCALQSLNLNSNQLEGTLPQSLAHCHQLEVLDLGNNKIQDSFPFWAETLLYLRVLVLRSNRFRGTITPSKTNLTFPTLQIFDISYNEFTGLLPTQYLKNLKGMINVKENESDILRGDSVYSESTIVVKDIPVLESLDLSSNLLGGKIPWQLTRLTFLAMLNLSMNHFVGPLPQNGQFLTFDKSSYIGNPELCGHPILKKCEDDKKQQPTLSALPEEVDVYGILDGMKWQVVLMGYASKQRQLPFVCDNRRLDSFFTLIYADVWGPFHTLSHIGHKYFLTLVDDHSRFTWVFLLKAKSDVAFVIPRFYNMVLTQYNAKIKAFRVDNAKELALDDFYHSHAPAEPLVDPFPDLALPVPSLDEFPAQVTPRDNTVSEAAPDQPCKSSRSRKPLSYLQDYHCYLLTHKVAPTPDTEYPLAKYLTYDALSPNYRKFVLNVSLGYEPRFFHQKAMRAELDAMEANHTWTIVHLPQGKIRLDVVGFTRWNSNKMA</sequence>
<dbReference type="Pfam" id="PF23598">
    <property type="entry name" value="LRR_14"/>
    <property type="match status" value="1"/>
</dbReference>
<dbReference type="Proteomes" id="UP000231279">
    <property type="component" value="Unassembled WGS sequence"/>
</dbReference>
<dbReference type="PANTHER" id="PTHR27000:SF642">
    <property type="entry name" value="INACTIVE LEUCINE-RICH REPEAT RECEPTOR KINASE XIAO-RELATED"/>
    <property type="match status" value="1"/>
</dbReference>
<dbReference type="STRING" id="429701.A0A2G9GF56"/>
<evidence type="ECO:0000256" key="4">
    <source>
        <dbReference type="ARBA" id="ARBA00022692"/>
    </source>
</evidence>
<dbReference type="GO" id="GO:0004674">
    <property type="term" value="F:protein serine/threonine kinase activity"/>
    <property type="evidence" value="ECO:0007669"/>
    <property type="project" value="UniProtKB-EC"/>
</dbReference>
<dbReference type="Pfam" id="PF08263">
    <property type="entry name" value="LRRNT_2"/>
    <property type="match status" value="1"/>
</dbReference>
<evidence type="ECO:0000256" key="3">
    <source>
        <dbReference type="ARBA" id="ARBA00022614"/>
    </source>
</evidence>
<dbReference type="GO" id="GO:0015074">
    <property type="term" value="P:DNA integration"/>
    <property type="evidence" value="ECO:0007669"/>
    <property type="project" value="InterPro"/>
</dbReference>
<evidence type="ECO:0000313" key="15">
    <source>
        <dbReference type="Proteomes" id="UP000231279"/>
    </source>
</evidence>
<keyword evidence="10" id="KW-0325">Glycoprotein</keyword>
<keyword evidence="7" id="KW-1133">Transmembrane helix</keyword>
<dbReference type="InterPro" id="IPR036397">
    <property type="entry name" value="RNaseH_sf"/>
</dbReference>
<evidence type="ECO:0000256" key="8">
    <source>
        <dbReference type="ARBA" id="ARBA00023136"/>
    </source>
</evidence>
<keyword evidence="3" id="KW-0433">Leucine-rich repeat</keyword>
<dbReference type="Gene3D" id="3.30.420.10">
    <property type="entry name" value="Ribonuclease H-like superfamily/Ribonuclease H"/>
    <property type="match status" value="1"/>
</dbReference>
<dbReference type="EC" id="2.7.11.1" evidence="14"/>
<dbReference type="FunFam" id="3.80.10.10:FF:000687">
    <property type="entry name" value="Leucine Rich Repeat family protein, expressed"/>
    <property type="match status" value="1"/>
</dbReference>
<protein>
    <submittedName>
        <fullName evidence="14">Leucine-rich repeat protein</fullName>
        <ecNumber evidence="14">2.7.11.1</ecNumber>
    </submittedName>
</protein>
<dbReference type="FunFam" id="3.80.10.10:FF:000233">
    <property type="entry name" value="Leucine-rich repeat receptor-like protein kinase TDR"/>
    <property type="match status" value="1"/>
</dbReference>
<keyword evidence="14" id="KW-0808">Transferase</keyword>
<comment type="subcellular location">
    <subcellularLocation>
        <location evidence="1">Cell membrane</location>
        <topology evidence="1">Single-pass membrane protein</topology>
    </subcellularLocation>
    <subcellularLocation>
        <location evidence="2">Membrane</location>
        <topology evidence="2">Single-pass type I membrane protein</topology>
    </subcellularLocation>
</comment>
<evidence type="ECO:0000313" key="14">
    <source>
        <dbReference type="EMBL" id="PIN03852.1"/>
    </source>
</evidence>
<dbReference type="AlphaFoldDB" id="A0A2G9GF56"/>
<keyword evidence="8" id="KW-0472">Membrane</keyword>
<evidence type="ECO:0000256" key="1">
    <source>
        <dbReference type="ARBA" id="ARBA00004162"/>
    </source>
</evidence>
<feature type="chain" id="PRO_5013594050" evidence="12">
    <location>
        <begin position="28"/>
        <end position="975"/>
    </location>
</feature>
<evidence type="ECO:0000256" key="10">
    <source>
        <dbReference type="ARBA" id="ARBA00023180"/>
    </source>
</evidence>
<evidence type="ECO:0000256" key="6">
    <source>
        <dbReference type="ARBA" id="ARBA00022737"/>
    </source>
</evidence>
<gene>
    <name evidence="14" type="ORF">CDL12_23620</name>
</gene>
<dbReference type="OrthoDB" id="676979at2759"/>
<dbReference type="InterPro" id="IPR001584">
    <property type="entry name" value="Integrase_cat-core"/>
</dbReference>
<evidence type="ECO:0000256" key="2">
    <source>
        <dbReference type="ARBA" id="ARBA00004479"/>
    </source>
</evidence>
<dbReference type="InterPro" id="IPR013210">
    <property type="entry name" value="LRR_N_plant-typ"/>
</dbReference>
<keyword evidence="15" id="KW-1185">Reference proteome</keyword>
<organism evidence="14 15">
    <name type="scientific">Handroanthus impetiginosus</name>
    <dbReference type="NCBI Taxonomy" id="429701"/>
    <lineage>
        <taxon>Eukaryota</taxon>
        <taxon>Viridiplantae</taxon>
        <taxon>Streptophyta</taxon>
        <taxon>Embryophyta</taxon>
        <taxon>Tracheophyta</taxon>
        <taxon>Spermatophyta</taxon>
        <taxon>Magnoliopsida</taxon>
        <taxon>eudicotyledons</taxon>
        <taxon>Gunneridae</taxon>
        <taxon>Pentapetalae</taxon>
        <taxon>asterids</taxon>
        <taxon>lamiids</taxon>
        <taxon>Lamiales</taxon>
        <taxon>Bignoniaceae</taxon>
        <taxon>Crescentiina</taxon>
        <taxon>Tabebuia alliance</taxon>
        <taxon>Handroanthus</taxon>
    </lineage>
</organism>
<feature type="domain" description="Integrase catalytic" evidence="13">
    <location>
        <begin position="726"/>
        <end position="861"/>
    </location>
</feature>